<dbReference type="PROSITE" id="PS50146">
    <property type="entry name" value="DAGK"/>
    <property type="match status" value="1"/>
</dbReference>
<dbReference type="InterPro" id="IPR017438">
    <property type="entry name" value="ATP-NAD_kinase_N"/>
</dbReference>
<evidence type="ECO:0000313" key="4">
    <source>
        <dbReference type="EMBL" id="MBA9026240.1"/>
    </source>
</evidence>
<dbReference type="GO" id="GO:0016301">
    <property type="term" value="F:kinase activity"/>
    <property type="evidence" value="ECO:0007669"/>
    <property type="project" value="UniProtKB-KW"/>
</dbReference>
<protein>
    <submittedName>
        <fullName evidence="4">Diacylglycerol kinase family enzyme</fullName>
    </submittedName>
</protein>
<gene>
    <name evidence="4" type="ORF">HNP81_001525</name>
</gene>
<dbReference type="Pfam" id="PF00781">
    <property type="entry name" value="DAGK_cat"/>
    <property type="match status" value="1"/>
</dbReference>
<dbReference type="SUPFAM" id="SSF111331">
    <property type="entry name" value="NAD kinase/diacylglycerol kinase-like"/>
    <property type="match status" value="1"/>
</dbReference>
<dbReference type="InterPro" id="IPR016064">
    <property type="entry name" value="NAD/diacylglycerol_kinase_sf"/>
</dbReference>
<evidence type="ECO:0000313" key="5">
    <source>
        <dbReference type="Proteomes" id="UP000626697"/>
    </source>
</evidence>
<name>A0ABR6CMM3_9BACI</name>
<keyword evidence="4" id="KW-0418">Kinase</keyword>
<comment type="caution">
    <text evidence="4">The sequence shown here is derived from an EMBL/GenBank/DDBJ whole genome shotgun (WGS) entry which is preliminary data.</text>
</comment>
<proteinExistence type="predicted"/>
<accession>A0ABR6CMM3</accession>
<evidence type="ECO:0000256" key="2">
    <source>
        <dbReference type="ARBA" id="ARBA00022840"/>
    </source>
</evidence>
<keyword evidence="4" id="KW-0808">Transferase</keyword>
<organism evidence="4 5">
    <name type="scientific">Peribacillus huizhouensis</name>
    <dbReference type="NCBI Taxonomy" id="1501239"/>
    <lineage>
        <taxon>Bacteria</taxon>
        <taxon>Bacillati</taxon>
        <taxon>Bacillota</taxon>
        <taxon>Bacilli</taxon>
        <taxon>Bacillales</taxon>
        <taxon>Bacillaceae</taxon>
        <taxon>Peribacillus</taxon>
    </lineage>
</organism>
<dbReference type="Proteomes" id="UP000626697">
    <property type="component" value="Unassembled WGS sequence"/>
</dbReference>
<dbReference type="EMBL" id="JACJHX010000003">
    <property type="protein sequence ID" value="MBA9026240.1"/>
    <property type="molecule type" value="Genomic_DNA"/>
</dbReference>
<dbReference type="InterPro" id="IPR001206">
    <property type="entry name" value="Diacylglycerol_kinase_cat_dom"/>
</dbReference>
<keyword evidence="5" id="KW-1185">Reference proteome</keyword>
<reference evidence="4 5" key="1">
    <citation type="submission" date="2020-08" db="EMBL/GenBank/DDBJ databases">
        <title>Genomic Encyclopedia of Type Strains, Phase IV (KMG-IV): sequencing the most valuable type-strain genomes for metagenomic binning, comparative biology and taxonomic classification.</title>
        <authorList>
            <person name="Goeker M."/>
        </authorList>
    </citation>
    <scope>NUCLEOTIDE SEQUENCE [LARGE SCALE GENOMIC DNA]</scope>
    <source>
        <strain evidence="4 5">DSM 105481</strain>
    </source>
</reference>
<feature type="domain" description="DAGKc" evidence="3">
    <location>
        <begin position="1"/>
        <end position="58"/>
    </location>
</feature>
<sequence>MTENILKKSAERTYIISVGGDGTLHEVINGAASFSNALITCVPAGSGNDFARGIQKRR</sequence>
<keyword evidence="2" id="KW-0067">ATP-binding</keyword>
<keyword evidence="1" id="KW-0547">Nucleotide-binding</keyword>
<dbReference type="Gene3D" id="3.40.50.10330">
    <property type="entry name" value="Probable inorganic polyphosphate/atp-NAD kinase, domain 1"/>
    <property type="match status" value="1"/>
</dbReference>
<evidence type="ECO:0000256" key="1">
    <source>
        <dbReference type="ARBA" id="ARBA00022741"/>
    </source>
</evidence>
<evidence type="ECO:0000259" key="3">
    <source>
        <dbReference type="PROSITE" id="PS50146"/>
    </source>
</evidence>